<evidence type="ECO:0000313" key="1">
    <source>
        <dbReference type="EMBL" id="MBC2593456.1"/>
    </source>
</evidence>
<comment type="caution">
    <text evidence="1">The sequence shown here is derived from an EMBL/GenBank/DDBJ whole genome shotgun (WGS) entry which is preliminary data.</text>
</comment>
<proteinExistence type="predicted"/>
<dbReference type="RefSeq" id="WP_185674460.1">
    <property type="nucleotide sequence ID" value="NZ_JACHVB010000013.1"/>
</dbReference>
<name>A0A842HCN8_9BACT</name>
<evidence type="ECO:0000313" key="2">
    <source>
        <dbReference type="Proteomes" id="UP000546464"/>
    </source>
</evidence>
<gene>
    <name evidence="1" type="ORF">H5P28_04200</name>
</gene>
<sequence length="245" mass="27157">MSALSFYKNLLRLSLLLSFGQHGMGVLSAQEEEPPIQFTYSIHSTLGTLELETEGEGPELVKQWVPNRGFSKVRKYVGLGPLRYRLLSKDGSSSVQELPVPRQWQGRHIYLFVVRGAGDTETVKLMPIPENPGFSGKGAIVFANFSAANIAAKMDEIVLRAAPGQIYWESSIEAPSGMETILVQSVDDGYRPIYRNRIPVRANERVFIFIVPSKARMGMELLVVFDRAQPRRIVSDDASSLSGGI</sequence>
<keyword evidence="2" id="KW-1185">Reference proteome</keyword>
<organism evidence="1 2">
    <name type="scientific">Ruficoccus amylovorans</name>
    <dbReference type="NCBI Taxonomy" id="1804625"/>
    <lineage>
        <taxon>Bacteria</taxon>
        <taxon>Pseudomonadati</taxon>
        <taxon>Verrucomicrobiota</taxon>
        <taxon>Opitutia</taxon>
        <taxon>Puniceicoccales</taxon>
        <taxon>Cerasicoccaceae</taxon>
        <taxon>Ruficoccus</taxon>
    </lineage>
</organism>
<reference evidence="1 2" key="1">
    <citation type="submission" date="2020-07" db="EMBL/GenBank/DDBJ databases">
        <authorList>
            <person name="Feng X."/>
        </authorList>
    </citation>
    <scope>NUCLEOTIDE SEQUENCE [LARGE SCALE GENOMIC DNA]</scope>
    <source>
        <strain evidence="1 2">JCM31066</strain>
    </source>
</reference>
<accession>A0A842HCN8</accession>
<dbReference type="AlphaFoldDB" id="A0A842HCN8"/>
<protein>
    <submittedName>
        <fullName evidence="1">Uncharacterized protein</fullName>
    </submittedName>
</protein>
<dbReference type="EMBL" id="JACHVB010000013">
    <property type="protein sequence ID" value="MBC2593456.1"/>
    <property type="molecule type" value="Genomic_DNA"/>
</dbReference>
<dbReference type="Proteomes" id="UP000546464">
    <property type="component" value="Unassembled WGS sequence"/>
</dbReference>